<proteinExistence type="predicted"/>
<gene>
    <name evidence="3" type="ORF">ABH15_10010</name>
</gene>
<dbReference type="InterPro" id="IPR021671">
    <property type="entry name" value="PD(D/E)XK_Endonuc"/>
</dbReference>
<organism evidence="3 4">
    <name type="scientific">Methanoculleus taiwanensis</name>
    <dbReference type="NCBI Taxonomy" id="1550565"/>
    <lineage>
        <taxon>Archaea</taxon>
        <taxon>Methanobacteriati</taxon>
        <taxon>Methanobacteriota</taxon>
        <taxon>Stenosarchaea group</taxon>
        <taxon>Methanomicrobia</taxon>
        <taxon>Methanomicrobiales</taxon>
        <taxon>Methanomicrobiaceae</taxon>
        <taxon>Methanoculleus</taxon>
    </lineage>
</organism>
<evidence type="ECO:0000259" key="2">
    <source>
        <dbReference type="Pfam" id="PF11645"/>
    </source>
</evidence>
<sequence length="117" mass="13351">MAATKAQRTERGRKNYGRNKTRGDSGEKAVRDALKRQGYTVTQSDSGRGFADLTARKDGKMKRIQVKNITSRRFLTASAARKRVKGAPFNIKRIPKDGEVWVFDKDGRRYVFGEKRK</sequence>
<dbReference type="SUPFAM" id="SSF52980">
    <property type="entry name" value="Restriction endonuclease-like"/>
    <property type="match status" value="1"/>
</dbReference>
<comment type="caution">
    <text evidence="3">The sequence shown here is derived from an EMBL/GenBank/DDBJ whole genome shotgun (WGS) entry which is preliminary data.</text>
</comment>
<reference evidence="3 4" key="1">
    <citation type="journal article" date="2015" name="Int. J. Syst. Evol. Microbiol.">
        <title>Methanoculleus taiwanensis sp. nov., a methanogen isolated from deep marine sediment at the deformation front area near Taiwan.</title>
        <authorList>
            <person name="Weng C.Y."/>
            <person name="Chen S.C."/>
            <person name="Lai M.C."/>
            <person name="Wu S.Y."/>
            <person name="Lin S."/>
            <person name="Yang T.F."/>
            <person name="Chen P.C."/>
        </authorList>
    </citation>
    <scope>NUCLEOTIDE SEQUENCE [LARGE SCALE GENOMIC DNA]</scope>
    <source>
        <strain evidence="3 4">CYW4</strain>
    </source>
</reference>
<feature type="region of interest" description="Disordered" evidence="1">
    <location>
        <begin position="1"/>
        <end position="29"/>
    </location>
</feature>
<evidence type="ECO:0000256" key="1">
    <source>
        <dbReference type="SAM" id="MobiDB-lite"/>
    </source>
</evidence>
<dbReference type="GO" id="GO:0003676">
    <property type="term" value="F:nucleic acid binding"/>
    <property type="evidence" value="ECO:0007669"/>
    <property type="project" value="InterPro"/>
</dbReference>
<dbReference type="Pfam" id="PF11645">
    <property type="entry name" value="PDDEXK_5"/>
    <property type="match status" value="1"/>
</dbReference>
<accession>A0A498H0F7</accession>
<dbReference type="RefSeq" id="WP_128694198.1">
    <property type="nucleotide sequence ID" value="NZ_LHQS01000002.1"/>
</dbReference>
<evidence type="ECO:0000313" key="3">
    <source>
        <dbReference type="EMBL" id="RXE56409.1"/>
    </source>
</evidence>
<evidence type="ECO:0000313" key="4">
    <source>
        <dbReference type="Proteomes" id="UP000290932"/>
    </source>
</evidence>
<name>A0A498H0F7_9EURY</name>
<dbReference type="EMBL" id="LHQS01000002">
    <property type="protein sequence ID" value="RXE56409.1"/>
    <property type="molecule type" value="Genomic_DNA"/>
</dbReference>
<feature type="domain" description="PD(D/E)XK endonuclease" evidence="2">
    <location>
        <begin position="19"/>
        <end position="71"/>
    </location>
</feature>
<dbReference type="InterPro" id="IPR011335">
    <property type="entry name" value="Restrct_endonuc-II-like"/>
</dbReference>
<dbReference type="InterPro" id="IPR011856">
    <property type="entry name" value="tRNA_endonuc-like_dom_sf"/>
</dbReference>
<protein>
    <recommendedName>
        <fullName evidence="2">PD(D/E)XK endonuclease domain-containing protein</fullName>
    </recommendedName>
</protein>
<dbReference type="OrthoDB" id="384749at2157"/>
<dbReference type="AlphaFoldDB" id="A0A498H0F7"/>
<dbReference type="Gene3D" id="3.40.1350.10">
    <property type="match status" value="1"/>
</dbReference>
<dbReference type="Proteomes" id="UP000290932">
    <property type="component" value="Unassembled WGS sequence"/>
</dbReference>
<keyword evidence="4" id="KW-1185">Reference proteome</keyword>